<gene>
    <name evidence="2" type="ORF">VOLCADRAFT_106323</name>
</gene>
<dbReference type="EMBL" id="GL378362">
    <property type="protein sequence ID" value="EFJ44729.1"/>
    <property type="molecule type" value="Genomic_DNA"/>
</dbReference>
<feature type="compositionally biased region" description="Basic and acidic residues" evidence="1">
    <location>
        <begin position="276"/>
        <end position="291"/>
    </location>
</feature>
<dbReference type="OrthoDB" id="550051at2759"/>
<feature type="compositionally biased region" description="Basic and acidic residues" evidence="1">
    <location>
        <begin position="320"/>
        <end position="329"/>
    </location>
</feature>
<feature type="compositionally biased region" description="Acidic residues" evidence="1">
    <location>
        <begin position="292"/>
        <end position="310"/>
    </location>
</feature>
<proteinExistence type="predicted"/>
<feature type="compositionally biased region" description="Acidic residues" evidence="1">
    <location>
        <begin position="174"/>
        <end position="186"/>
    </location>
</feature>
<feature type="region of interest" description="Disordered" evidence="1">
    <location>
        <begin position="160"/>
        <end position="421"/>
    </location>
</feature>
<sequence length="421" mass="45614">MALLLQPPRLSVALHRPGAAQTRKLALPAKFSAPRITISVPRLPFAATVEAPTAPQPASVRRPALYLLHRHLPRSTDGQDGSASQQHLHQLHDDLKVMEKVAKRAAWFSTIEASDGEHVLLLTDCAKLGRKYGLQTMPADASSFTLDLPGRSVVVPLAEISTGMQGHKRAEHSQDDEEASSDEEDPMAVAGGQVAVTEKEAQKAAKKMRKEGAKAEKKAKKAAAGESGKDGEDSDESDEEEEEEKDKKKAAKAEKKKKDKEEEEEEEEKKKKKKDKMLQKQEEKKSMMAKETDDDSDEEESSGSESESDEGEKLGSANKAEMKAAKVPDDSGSESEEEEEDGSDGSSGDEEVTIPQATMEPQAREGAEGQPLMGQEDDSESEDESSSESESESDESGVDSDEEAAMGMKLVEVGEIKPLEA</sequence>
<dbReference type="GeneID" id="9624080"/>
<dbReference type="InParanoid" id="D8U6K3"/>
<feature type="compositionally biased region" description="Acidic residues" evidence="1">
    <location>
        <begin position="375"/>
        <end position="404"/>
    </location>
</feature>
<organism evidence="3">
    <name type="scientific">Volvox carteri f. nagariensis</name>
    <dbReference type="NCBI Taxonomy" id="3068"/>
    <lineage>
        <taxon>Eukaryota</taxon>
        <taxon>Viridiplantae</taxon>
        <taxon>Chlorophyta</taxon>
        <taxon>core chlorophytes</taxon>
        <taxon>Chlorophyceae</taxon>
        <taxon>CS clade</taxon>
        <taxon>Chlamydomonadales</taxon>
        <taxon>Volvocaceae</taxon>
        <taxon>Volvox</taxon>
    </lineage>
</organism>
<evidence type="ECO:0000256" key="1">
    <source>
        <dbReference type="SAM" id="MobiDB-lite"/>
    </source>
</evidence>
<evidence type="ECO:0000313" key="2">
    <source>
        <dbReference type="EMBL" id="EFJ44729.1"/>
    </source>
</evidence>
<dbReference type="Proteomes" id="UP000001058">
    <property type="component" value="Unassembled WGS sequence"/>
</dbReference>
<name>D8U6K3_VOLCA</name>
<feature type="compositionally biased region" description="Acidic residues" evidence="1">
    <location>
        <begin position="331"/>
        <end position="352"/>
    </location>
</feature>
<reference evidence="2 3" key="1">
    <citation type="journal article" date="2010" name="Science">
        <title>Genomic analysis of organismal complexity in the multicellular green alga Volvox carteri.</title>
        <authorList>
            <person name="Prochnik S.E."/>
            <person name="Umen J."/>
            <person name="Nedelcu A.M."/>
            <person name="Hallmann A."/>
            <person name="Miller S.M."/>
            <person name="Nishii I."/>
            <person name="Ferris P."/>
            <person name="Kuo A."/>
            <person name="Mitros T."/>
            <person name="Fritz-Laylin L.K."/>
            <person name="Hellsten U."/>
            <person name="Chapman J."/>
            <person name="Simakov O."/>
            <person name="Rensing S.A."/>
            <person name="Terry A."/>
            <person name="Pangilinan J."/>
            <person name="Kapitonov V."/>
            <person name="Jurka J."/>
            <person name="Salamov A."/>
            <person name="Shapiro H."/>
            <person name="Schmutz J."/>
            <person name="Grimwood J."/>
            <person name="Lindquist E."/>
            <person name="Lucas S."/>
            <person name="Grigoriev I.V."/>
            <person name="Schmitt R."/>
            <person name="Kirk D."/>
            <person name="Rokhsar D.S."/>
        </authorList>
    </citation>
    <scope>NUCLEOTIDE SEQUENCE [LARGE SCALE GENOMIC DNA]</scope>
    <source>
        <strain evidence="3">f. Nagariensis / Eve</strain>
    </source>
</reference>
<feature type="compositionally biased region" description="Basic and acidic residues" evidence="1">
    <location>
        <begin position="412"/>
        <end position="421"/>
    </location>
</feature>
<protein>
    <submittedName>
        <fullName evidence="2">Uncharacterized protein</fullName>
    </submittedName>
</protein>
<evidence type="ECO:0000313" key="3">
    <source>
        <dbReference type="Proteomes" id="UP000001058"/>
    </source>
</evidence>
<accession>D8U6K3</accession>
<dbReference type="AlphaFoldDB" id="D8U6K3"/>
<feature type="compositionally biased region" description="Acidic residues" evidence="1">
    <location>
        <begin position="232"/>
        <end position="244"/>
    </location>
</feature>
<keyword evidence="3" id="KW-1185">Reference proteome</keyword>
<dbReference type="RefSeq" id="XP_002954305.1">
    <property type="nucleotide sequence ID" value="XM_002954259.1"/>
</dbReference>
<dbReference type="KEGG" id="vcn:VOLCADRAFT_106323"/>